<dbReference type="Pfam" id="PF09936">
    <property type="entry name" value="Methyltrn_RNA_4"/>
    <property type="match status" value="1"/>
</dbReference>
<keyword evidence="2" id="KW-0808">Transferase</keyword>
<dbReference type="InterPro" id="IPR029026">
    <property type="entry name" value="tRNA_m1G_MTases_N"/>
</dbReference>
<gene>
    <name evidence="2" type="ORF">SOO65_13755</name>
</gene>
<dbReference type="Gene3D" id="3.40.1280.10">
    <property type="match status" value="1"/>
</dbReference>
<accession>A0AAX4HKJ9</accession>
<feature type="domain" description="tRNA (guanine-N(1)-)-methyltransferase C-terminal" evidence="1">
    <location>
        <begin position="8"/>
        <end position="188"/>
    </location>
</feature>
<dbReference type="CDD" id="cd18085">
    <property type="entry name" value="TM1570-like"/>
    <property type="match status" value="1"/>
</dbReference>
<keyword evidence="2" id="KW-0489">Methyltransferase</keyword>
<evidence type="ECO:0000313" key="3">
    <source>
        <dbReference type="Proteomes" id="UP001324634"/>
    </source>
</evidence>
<dbReference type="GO" id="GO:0008168">
    <property type="term" value="F:methyltransferase activity"/>
    <property type="evidence" value="ECO:0007669"/>
    <property type="project" value="UniProtKB-KW"/>
</dbReference>
<name>A0AAX4HKJ9_9BACT</name>
<sequence length="194" mass="21495">MALPVPCYIGLVHGPIRSKEGKEITTSVTNLDIHDIARSARTFGFKRYFLITPIKNQQSMVKKILGFWEADSGLIYNPDRKNALSEAEVIDSIELAIEEITRIEGKKPCVVVTGANFDKYEGQEKELLHKLALDGNPMFLLFGTGWGLTAPVVEQADFRLEPIFGIANDGYNHLSVRSAVAIYLDRLARASGSI</sequence>
<dbReference type="EMBL" id="CP139487">
    <property type="protein sequence ID" value="WPU63754.1"/>
    <property type="molecule type" value="Genomic_DNA"/>
</dbReference>
<dbReference type="Proteomes" id="UP001324634">
    <property type="component" value="Chromosome"/>
</dbReference>
<evidence type="ECO:0000259" key="1">
    <source>
        <dbReference type="Pfam" id="PF09936"/>
    </source>
</evidence>
<protein>
    <submittedName>
        <fullName evidence="2">RNA methyltransferase</fullName>
    </submittedName>
</protein>
<dbReference type="GO" id="GO:0032259">
    <property type="term" value="P:methylation"/>
    <property type="evidence" value="ECO:0007669"/>
    <property type="project" value="UniProtKB-KW"/>
</dbReference>
<reference evidence="2 3" key="1">
    <citation type="submission" date="2023-11" db="EMBL/GenBank/DDBJ databases">
        <title>Peredibacter starrii A3.12.</title>
        <authorList>
            <person name="Mitchell R.J."/>
        </authorList>
    </citation>
    <scope>NUCLEOTIDE SEQUENCE [LARGE SCALE GENOMIC DNA]</scope>
    <source>
        <strain evidence="2 3">A3.12</strain>
    </source>
</reference>
<dbReference type="AlphaFoldDB" id="A0AAX4HKJ9"/>
<keyword evidence="3" id="KW-1185">Reference proteome</keyword>
<dbReference type="InterPro" id="IPR019230">
    <property type="entry name" value="RNA_MeTrfase_C_dom"/>
</dbReference>
<evidence type="ECO:0000313" key="2">
    <source>
        <dbReference type="EMBL" id="WPU63754.1"/>
    </source>
</evidence>
<proteinExistence type="predicted"/>
<dbReference type="RefSeq" id="WP_321391074.1">
    <property type="nucleotide sequence ID" value="NZ_CP139487.1"/>
</dbReference>
<dbReference type="KEGG" id="psti:SOO65_13755"/>
<organism evidence="2 3">
    <name type="scientific">Peredibacter starrii</name>
    <dbReference type="NCBI Taxonomy" id="28202"/>
    <lineage>
        <taxon>Bacteria</taxon>
        <taxon>Pseudomonadati</taxon>
        <taxon>Bdellovibrionota</taxon>
        <taxon>Bacteriovoracia</taxon>
        <taxon>Bacteriovoracales</taxon>
        <taxon>Bacteriovoracaceae</taxon>
        <taxon>Peredibacter</taxon>
    </lineage>
</organism>